<name>A0ABT8F1G3_9BACT</name>
<sequence length="333" mass="37687">MKETPEYIDALLGKYLAGESSPEENAQVQAWLEESEANAKYLEDFRVLFAESAQVKHLPVFDADRAWHRMSQKIRNEARVIPLWGNPWFRYASIAASLVLLITLAYVLQKGNSSTLVETYQVSAQEKVRTDTLPDGSFAVANKHTQIAYSYNPKEKVRVVNLKGEAFFEVADNKEQTFRIAAEDLLIEDIGTAFNVKAYPEQPFVEVYVESGEVRLYTTEKEGIHLLAGETGRYYKAESRFEKLDESPENVLAYKTGTFNFSNTELWFIVETINETYSPKLALANDSIANCKMTVQFHNQDIQSIAEIIAATFSFTLTTTEHEIILDGKSCAQ</sequence>
<dbReference type="Gene3D" id="2.60.120.1440">
    <property type="match status" value="1"/>
</dbReference>
<evidence type="ECO:0000313" key="2">
    <source>
        <dbReference type="EMBL" id="MDN4164194.1"/>
    </source>
</evidence>
<dbReference type="PANTHER" id="PTHR30273">
    <property type="entry name" value="PERIPLASMIC SIGNAL SENSOR AND SIGMA FACTOR ACTIVATOR FECR-RELATED"/>
    <property type="match status" value="1"/>
</dbReference>
<comment type="caution">
    <text evidence="2">The sequence shown here is derived from an EMBL/GenBank/DDBJ whole genome shotgun (WGS) entry which is preliminary data.</text>
</comment>
<dbReference type="EMBL" id="JAUHJS010000001">
    <property type="protein sequence ID" value="MDN4164194.1"/>
    <property type="molecule type" value="Genomic_DNA"/>
</dbReference>
<dbReference type="InterPro" id="IPR006860">
    <property type="entry name" value="FecR"/>
</dbReference>
<gene>
    <name evidence="2" type="ORF">QWY31_01710</name>
</gene>
<proteinExistence type="predicted"/>
<dbReference type="PIRSF" id="PIRSF018266">
    <property type="entry name" value="FecR"/>
    <property type="match status" value="1"/>
</dbReference>
<dbReference type="Gene3D" id="3.55.50.30">
    <property type="match status" value="1"/>
</dbReference>
<dbReference type="InterPro" id="IPR012373">
    <property type="entry name" value="Ferrdict_sens_TM"/>
</dbReference>
<dbReference type="PANTHER" id="PTHR30273:SF2">
    <property type="entry name" value="PROTEIN FECR"/>
    <property type="match status" value="1"/>
</dbReference>
<feature type="domain" description="FecR protein" evidence="1">
    <location>
        <begin position="127"/>
        <end position="215"/>
    </location>
</feature>
<evidence type="ECO:0000313" key="3">
    <source>
        <dbReference type="Proteomes" id="UP001168552"/>
    </source>
</evidence>
<reference evidence="2" key="1">
    <citation type="submission" date="2023-06" db="EMBL/GenBank/DDBJ databases">
        <title>Cytophagales bacterium Strain LB-30, isolated from soil.</title>
        <authorList>
            <person name="Liu B."/>
        </authorList>
    </citation>
    <scope>NUCLEOTIDE SEQUENCE</scope>
    <source>
        <strain evidence="2">LB-30</strain>
    </source>
</reference>
<accession>A0ABT8F1G3</accession>
<organism evidence="2 3">
    <name type="scientific">Shiella aurantiaca</name>
    <dbReference type="NCBI Taxonomy" id="3058365"/>
    <lineage>
        <taxon>Bacteria</taxon>
        <taxon>Pseudomonadati</taxon>
        <taxon>Bacteroidota</taxon>
        <taxon>Cytophagia</taxon>
        <taxon>Cytophagales</taxon>
        <taxon>Shiellaceae</taxon>
        <taxon>Shiella</taxon>
    </lineage>
</organism>
<dbReference type="Pfam" id="PF04773">
    <property type="entry name" value="FecR"/>
    <property type="match status" value="1"/>
</dbReference>
<keyword evidence="3" id="KW-1185">Reference proteome</keyword>
<evidence type="ECO:0000259" key="1">
    <source>
        <dbReference type="Pfam" id="PF04773"/>
    </source>
</evidence>
<dbReference type="Proteomes" id="UP001168552">
    <property type="component" value="Unassembled WGS sequence"/>
</dbReference>
<dbReference type="RefSeq" id="WP_320002720.1">
    <property type="nucleotide sequence ID" value="NZ_JAUHJS010000001.1"/>
</dbReference>
<protein>
    <submittedName>
        <fullName evidence="2">FecR domain-containing protein</fullName>
    </submittedName>
</protein>